<organism evidence="2 3">
    <name type="scientific">Pseudomonas protegens</name>
    <dbReference type="NCBI Taxonomy" id="380021"/>
    <lineage>
        <taxon>Bacteria</taxon>
        <taxon>Pseudomonadati</taxon>
        <taxon>Pseudomonadota</taxon>
        <taxon>Gammaproteobacteria</taxon>
        <taxon>Pseudomonadales</taxon>
        <taxon>Pseudomonadaceae</taxon>
        <taxon>Pseudomonas</taxon>
    </lineage>
</organism>
<feature type="chain" id="PRO_5015580525" evidence="1">
    <location>
        <begin position="28"/>
        <end position="458"/>
    </location>
</feature>
<evidence type="ECO:0000313" key="2">
    <source>
        <dbReference type="EMBL" id="PUA42484.1"/>
    </source>
</evidence>
<dbReference type="Proteomes" id="UP000244178">
    <property type="component" value="Unassembled WGS sequence"/>
</dbReference>
<evidence type="ECO:0000313" key="3">
    <source>
        <dbReference type="Proteomes" id="UP000244178"/>
    </source>
</evidence>
<protein>
    <submittedName>
        <fullName evidence="2">Cytochrome C</fullName>
    </submittedName>
</protein>
<comment type="caution">
    <text evidence="2">The sequence shown here is derived from an EMBL/GenBank/DDBJ whole genome shotgun (WGS) entry which is preliminary data.</text>
</comment>
<name>A0A2T6GEB9_9PSED</name>
<dbReference type="EMBL" id="PYJM01000006">
    <property type="protein sequence ID" value="PUA42484.1"/>
    <property type="molecule type" value="Genomic_DNA"/>
</dbReference>
<reference evidence="2 3" key="1">
    <citation type="submission" date="2018-03" db="EMBL/GenBank/DDBJ databases">
        <title>Draft genome sequence of the plant growth promoting rhizobacterium Pseudomonas protegens strain BNJ-SS-45 isolated from wheat (Triticum aestivum) rhizosphere.</title>
        <authorList>
            <person name="Bajpai A."/>
            <person name="Shende K."/>
            <person name="Meena N."/>
            <person name="Upadhyayula S.R."/>
            <person name="Suravajhala P."/>
            <person name="Medicherla K.M."/>
            <person name="Johri B.N."/>
        </authorList>
    </citation>
    <scope>NUCLEOTIDE SEQUENCE [LARGE SCALE GENOMIC DNA]</scope>
    <source>
        <strain evidence="2 3">BNJ-SS-45</strain>
    </source>
</reference>
<gene>
    <name evidence="2" type="ORF">C5U62_24145</name>
</gene>
<dbReference type="AlphaFoldDB" id="A0A2T6GEB9"/>
<accession>A0A2T6GEB9</accession>
<keyword evidence="1" id="KW-0732">Signal</keyword>
<feature type="signal peptide" evidence="1">
    <location>
        <begin position="1"/>
        <end position="27"/>
    </location>
</feature>
<proteinExistence type="predicted"/>
<sequence length="458" mass="49839">MKKELHRPGPRFGCALCGALLSPMALALAPPDLSSHIPYDVAVTAPPTPTLESLQRDFDVLSWQTFIALNWPAQDDGSPGIGPIGKEDGPTVWEGWKESYQIFRAKGEKPLAWDAPAILPKPCEGLKSGRLLQQMGKVAGVLDEFIQPFQSGPLVDQSGTYTRNEIVVNRPMFNDIVDKGLYSVQGQQAYFAASPNNRVAFSCSSNPHQKLGAIMVKASWKVLDGNDQRSRFHTVDALVYTPGNSDPTHGPIVEESCKAESVGLVGLHIVHKTALAPQWVWSTFEHVDNVPEKTTPPEQRKGPYLFYNAASTAKVNEPPPRPWNPAVKATPSQIVREIPLTEAAKALNSTYQALLRTANPQSVWANYQMIDTQWPADPATDCETPSPTNPLGSPAPTFLANATLETFIQGTVPQASSSCMDCHNNATTRVTQNPRTTFADFTYLLERAQSTGAAGSKP</sequence>
<evidence type="ECO:0000256" key="1">
    <source>
        <dbReference type="SAM" id="SignalP"/>
    </source>
</evidence>